<name>A0A1I3GLY8_9RHOB</name>
<dbReference type="OrthoDB" id="7270324at2"/>
<organism evidence="7 8">
    <name type="scientific">Jannaschia pohangensis</name>
    <dbReference type="NCBI Taxonomy" id="390807"/>
    <lineage>
        <taxon>Bacteria</taxon>
        <taxon>Pseudomonadati</taxon>
        <taxon>Pseudomonadota</taxon>
        <taxon>Alphaproteobacteria</taxon>
        <taxon>Rhodobacterales</taxon>
        <taxon>Roseobacteraceae</taxon>
        <taxon>Jannaschia</taxon>
    </lineage>
</organism>
<dbReference type="EMBL" id="FORA01000001">
    <property type="protein sequence ID" value="SFI24430.1"/>
    <property type="molecule type" value="Genomic_DNA"/>
</dbReference>
<gene>
    <name evidence="7" type="ORF">SAMN04488095_0247</name>
</gene>
<evidence type="ECO:0000313" key="8">
    <source>
        <dbReference type="Proteomes" id="UP000199110"/>
    </source>
</evidence>
<keyword evidence="8" id="KW-1185">Reference proteome</keyword>
<accession>A0A1I3GLY8</accession>
<evidence type="ECO:0000259" key="6">
    <source>
        <dbReference type="Pfam" id="PF06271"/>
    </source>
</evidence>
<reference evidence="7 8" key="1">
    <citation type="submission" date="2016-10" db="EMBL/GenBank/DDBJ databases">
        <authorList>
            <person name="de Groot N.N."/>
        </authorList>
    </citation>
    <scope>NUCLEOTIDE SEQUENCE [LARGE SCALE GENOMIC DNA]</scope>
    <source>
        <strain evidence="7 8">DSM 19073</strain>
    </source>
</reference>
<keyword evidence="2 5" id="KW-0812">Transmembrane</keyword>
<evidence type="ECO:0000256" key="2">
    <source>
        <dbReference type="ARBA" id="ARBA00022692"/>
    </source>
</evidence>
<dbReference type="STRING" id="390807.SAMN04488095_0247"/>
<dbReference type="Pfam" id="PF06271">
    <property type="entry name" value="RDD"/>
    <property type="match status" value="1"/>
</dbReference>
<dbReference type="InterPro" id="IPR010432">
    <property type="entry name" value="RDD"/>
</dbReference>
<evidence type="ECO:0000256" key="1">
    <source>
        <dbReference type="ARBA" id="ARBA00004141"/>
    </source>
</evidence>
<comment type="subcellular location">
    <subcellularLocation>
        <location evidence="1">Membrane</location>
        <topology evidence="1">Multi-pass membrane protein</topology>
    </subcellularLocation>
</comment>
<keyword evidence="3 5" id="KW-1133">Transmembrane helix</keyword>
<evidence type="ECO:0000256" key="5">
    <source>
        <dbReference type="SAM" id="Phobius"/>
    </source>
</evidence>
<evidence type="ECO:0000313" key="7">
    <source>
        <dbReference type="EMBL" id="SFI24430.1"/>
    </source>
</evidence>
<dbReference type="RefSeq" id="WP_092776237.1">
    <property type="nucleotide sequence ID" value="NZ_FORA01000001.1"/>
</dbReference>
<protein>
    <submittedName>
        <fullName evidence="7">RDD family protein</fullName>
    </submittedName>
</protein>
<sequence length="151" mass="16817">MTYAISTTSLPDPVDEAEFYRGILSKRFLAWVVDVALITFFTILAGIFTLTLAFFLWPIVFVAIGFVYRTATLSNRSATWGMRLMGIEFRGHDGFRFDTRDAVLHVAGYYASMVFILPMLASVVAMFATGRRQSLTDLVLGTAAINRPADL</sequence>
<keyword evidence="4 5" id="KW-0472">Membrane</keyword>
<evidence type="ECO:0000256" key="4">
    <source>
        <dbReference type="ARBA" id="ARBA00023136"/>
    </source>
</evidence>
<proteinExistence type="predicted"/>
<dbReference type="GO" id="GO:0016020">
    <property type="term" value="C:membrane"/>
    <property type="evidence" value="ECO:0007669"/>
    <property type="project" value="UniProtKB-SubCell"/>
</dbReference>
<dbReference type="Proteomes" id="UP000199110">
    <property type="component" value="Unassembled WGS sequence"/>
</dbReference>
<dbReference type="AlphaFoldDB" id="A0A1I3GLY8"/>
<feature type="transmembrane region" description="Helical" evidence="5">
    <location>
        <begin position="28"/>
        <end position="48"/>
    </location>
</feature>
<feature type="transmembrane region" description="Helical" evidence="5">
    <location>
        <begin position="54"/>
        <end position="73"/>
    </location>
</feature>
<feature type="transmembrane region" description="Helical" evidence="5">
    <location>
        <begin position="106"/>
        <end position="128"/>
    </location>
</feature>
<feature type="domain" description="RDD" evidence="6">
    <location>
        <begin position="24"/>
        <end position="140"/>
    </location>
</feature>
<evidence type="ECO:0000256" key="3">
    <source>
        <dbReference type="ARBA" id="ARBA00022989"/>
    </source>
</evidence>